<dbReference type="GO" id="GO:0006986">
    <property type="term" value="P:response to unfolded protein"/>
    <property type="evidence" value="ECO:0007669"/>
    <property type="project" value="UniProtKB-KW"/>
</dbReference>
<feature type="compositionally biased region" description="Basic and acidic residues" evidence="7">
    <location>
        <begin position="194"/>
        <end position="272"/>
    </location>
</feature>
<comment type="subunit">
    <text evidence="3">Directly interacts with VCP. Interacts with UBQLN1. Forms a complex with VCP and UBQLN1.</text>
</comment>
<dbReference type="EMBL" id="BDGG01000005">
    <property type="protein sequence ID" value="GAU99344.1"/>
    <property type="molecule type" value="Genomic_DNA"/>
</dbReference>
<evidence type="ECO:0000256" key="1">
    <source>
        <dbReference type="ARBA" id="ARBA00004406"/>
    </source>
</evidence>
<feature type="domain" description="UBX" evidence="8">
    <location>
        <begin position="289"/>
        <end position="375"/>
    </location>
</feature>
<dbReference type="Pfam" id="PF00789">
    <property type="entry name" value="UBX"/>
    <property type="match status" value="1"/>
</dbReference>
<evidence type="ECO:0000313" key="9">
    <source>
        <dbReference type="EMBL" id="GAU99344.1"/>
    </source>
</evidence>
<dbReference type="AlphaFoldDB" id="A0A1D1VCH9"/>
<evidence type="ECO:0000256" key="2">
    <source>
        <dbReference type="ARBA" id="ARBA00023230"/>
    </source>
</evidence>
<comment type="subcellular location">
    <subcellularLocation>
        <location evidence="1">Endoplasmic reticulum membrane</location>
        <topology evidence="1">Peripheral membrane protein</topology>
    </subcellularLocation>
</comment>
<dbReference type="InterPro" id="IPR001012">
    <property type="entry name" value="UBX_dom"/>
</dbReference>
<dbReference type="Gene3D" id="3.10.20.90">
    <property type="entry name" value="Phosphatidylinositol 3-kinase Catalytic Subunit, Chain A, domain 1"/>
    <property type="match status" value="1"/>
</dbReference>
<feature type="region of interest" description="Disordered" evidence="7">
    <location>
        <begin position="123"/>
        <end position="182"/>
    </location>
</feature>
<evidence type="ECO:0000256" key="4">
    <source>
        <dbReference type="ARBA" id="ARBA00040925"/>
    </source>
</evidence>
<protein>
    <recommendedName>
        <fullName evidence="4">UBX domain-containing protein 4</fullName>
    </recommendedName>
    <alternativeName>
        <fullName evidence="5">UBX domain-containing protein 2</fullName>
    </alternativeName>
</protein>
<dbReference type="PANTHER" id="PTHR46424:SF1">
    <property type="entry name" value="UBX DOMAIN-CONTAINING PROTEIN 4"/>
    <property type="match status" value="1"/>
</dbReference>
<dbReference type="GO" id="GO:0036503">
    <property type="term" value="P:ERAD pathway"/>
    <property type="evidence" value="ECO:0007669"/>
    <property type="project" value="TreeGrafter"/>
</dbReference>
<dbReference type="Pfam" id="PF23187">
    <property type="entry name" value="UBX7_N"/>
    <property type="match status" value="1"/>
</dbReference>
<dbReference type="SUPFAM" id="SSF52833">
    <property type="entry name" value="Thioredoxin-like"/>
    <property type="match status" value="1"/>
</dbReference>
<accession>A0A1D1VCH9</accession>
<evidence type="ECO:0000256" key="3">
    <source>
        <dbReference type="ARBA" id="ARBA00038812"/>
    </source>
</evidence>
<dbReference type="Proteomes" id="UP000186922">
    <property type="component" value="Unassembled WGS sequence"/>
</dbReference>
<comment type="function">
    <text evidence="6">Involved in endoplasmic reticulum-associated protein degradation (ERAD). Acts as a platform to recruit both UBQLN1 and VCP to the ER during ERAD.</text>
</comment>
<dbReference type="SMART" id="SM00166">
    <property type="entry name" value="UBX"/>
    <property type="match status" value="1"/>
</dbReference>
<name>A0A1D1VCH9_RAMVA</name>
<feature type="compositionally biased region" description="Polar residues" evidence="7">
    <location>
        <begin position="124"/>
        <end position="149"/>
    </location>
</feature>
<reference evidence="9 10" key="1">
    <citation type="journal article" date="2016" name="Nat. Commun.">
        <title>Extremotolerant tardigrade genome and improved radiotolerance of human cultured cells by tardigrade-unique protein.</title>
        <authorList>
            <person name="Hashimoto T."/>
            <person name="Horikawa D.D."/>
            <person name="Saito Y."/>
            <person name="Kuwahara H."/>
            <person name="Kozuka-Hata H."/>
            <person name="Shin-I T."/>
            <person name="Minakuchi Y."/>
            <person name="Ohishi K."/>
            <person name="Motoyama A."/>
            <person name="Aizu T."/>
            <person name="Enomoto A."/>
            <person name="Kondo K."/>
            <person name="Tanaka S."/>
            <person name="Hara Y."/>
            <person name="Koshikawa S."/>
            <person name="Sagara H."/>
            <person name="Miura T."/>
            <person name="Yokobori S."/>
            <person name="Miyagawa K."/>
            <person name="Suzuki Y."/>
            <person name="Kubo T."/>
            <person name="Oyama M."/>
            <person name="Kohara Y."/>
            <person name="Fujiyama A."/>
            <person name="Arakawa K."/>
            <person name="Katayama T."/>
            <person name="Toyoda A."/>
            <person name="Kunieda T."/>
        </authorList>
    </citation>
    <scope>NUCLEOTIDE SEQUENCE [LARGE SCALE GENOMIC DNA]</scope>
    <source>
        <strain evidence="9 10">YOKOZUNA-1</strain>
    </source>
</reference>
<feature type="region of interest" description="Disordered" evidence="7">
    <location>
        <begin position="194"/>
        <end position="286"/>
    </location>
</feature>
<evidence type="ECO:0000256" key="6">
    <source>
        <dbReference type="ARBA" id="ARBA00046062"/>
    </source>
</evidence>
<keyword evidence="10" id="KW-1185">Reference proteome</keyword>
<keyword evidence="2" id="KW-0834">Unfolded protein response</keyword>
<evidence type="ECO:0000313" key="10">
    <source>
        <dbReference type="Proteomes" id="UP000186922"/>
    </source>
</evidence>
<gene>
    <name evidence="9" type="primary">RvY_10363-1</name>
    <name evidence="9" type="synonym">RvY_10363.1</name>
    <name evidence="9" type="ORF">RvY_10363</name>
</gene>
<dbReference type="SUPFAM" id="SSF54236">
    <property type="entry name" value="Ubiquitin-like"/>
    <property type="match status" value="1"/>
</dbReference>
<feature type="compositionally biased region" description="Polar residues" evidence="7">
    <location>
        <begin position="425"/>
        <end position="438"/>
    </location>
</feature>
<dbReference type="InterPro" id="IPR029071">
    <property type="entry name" value="Ubiquitin-like_domsf"/>
</dbReference>
<feature type="compositionally biased region" description="Polar residues" evidence="7">
    <location>
        <begin position="157"/>
        <end position="176"/>
    </location>
</feature>
<feature type="region of interest" description="Disordered" evidence="7">
    <location>
        <begin position="425"/>
        <end position="470"/>
    </location>
</feature>
<evidence type="ECO:0000256" key="5">
    <source>
        <dbReference type="ARBA" id="ARBA00041575"/>
    </source>
</evidence>
<evidence type="ECO:0000259" key="8">
    <source>
        <dbReference type="SMART" id="SM00166"/>
    </source>
</evidence>
<feature type="compositionally biased region" description="Polar residues" evidence="7">
    <location>
        <begin position="273"/>
        <end position="284"/>
    </location>
</feature>
<sequence length="470" mass="52653">MAFYQKSVEEAIQLCKQRRGVLVVFIRNNNGDSAYVEQILEQSDVVSIIRSKGEDVFLIRIEQGTRDYENLHSIYPVASIPAIQFIDGANGLLLFTSTAVDKESFINDLLEGLDTWQRERTDIPTASSSSQNIAGTHQQPSTVVRNNPNPEDDLYSQYVNPDNNSSSVPATASTPDVQAAVARAQERIAEIRRRREKEAEAAEKEKEAKRRDDGQLAKAAEKQRQERLAEQTRQDMEKERRQDAAHRQKILDQLKQDKEDRARRIEANKESHSSLPPTTVTNPGEVTFSPAIDMTRSKIQFRFQTSDNVRTFVGEFEAKDLLSSATDYAKKETGLKGDITLRQMYPRKDFKQSESGGLTLLELGLTPTAVLIVVPAGGGSNHTLATGGTGLANLFHMLTNSVWWILAIPIGWGTRLMRYVFPGQNQNQGRVSTGSRQGQRNHEQRLGSNIHRRRPSAEDATYNGNSTQQL</sequence>
<comment type="caution">
    <text evidence="9">The sequence shown here is derived from an EMBL/GenBank/DDBJ whole genome shotgun (WGS) entry which is preliminary data.</text>
</comment>
<organism evidence="9 10">
    <name type="scientific">Ramazzottius varieornatus</name>
    <name type="common">Water bear</name>
    <name type="synonym">Tardigrade</name>
    <dbReference type="NCBI Taxonomy" id="947166"/>
    <lineage>
        <taxon>Eukaryota</taxon>
        <taxon>Metazoa</taxon>
        <taxon>Ecdysozoa</taxon>
        <taxon>Tardigrada</taxon>
        <taxon>Eutardigrada</taxon>
        <taxon>Parachela</taxon>
        <taxon>Hypsibioidea</taxon>
        <taxon>Ramazzottiidae</taxon>
        <taxon>Ramazzottius</taxon>
    </lineage>
</organism>
<dbReference type="OrthoDB" id="2445133at2759"/>
<evidence type="ECO:0000256" key="7">
    <source>
        <dbReference type="SAM" id="MobiDB-lite"/>
    </source>
</evidence>
<proteinExistence type="predicted"/>
<dbReference type="PANTHER" id="PTHR46424">
    <property type="entry name" value="UBX DOMAIN-CONTAINING PROTEIN 4"/>
    <property type="match status" value="1"/>
</dbReference>
<dbReference type="STRING" id="947166.A0A1D1VCH9"/>
<dbReference type="InterPro" id="IPR036249">
    <property type="entry name" value="Thioredoxin-like_sf"/>
</dbReference>
<dbReference type="GO" id="GO:0005789">
    <property type="term" value="C:endoplasmic reticulum membrane"/>
    <property type="evidence" value="ECO:0007669"/>
    <property type="project" value="UniProtKB-SubCell"/>
</dbReference>